<dbReference type="Proteomes" id="UP000193866">
    <property type="component" value="Unassembled WGS sequence"/>
</dbReference>
<dbReference type="InterPro" id="IPR052336">
    <property type="entry name" value="MlaD_Phospholipid_Transporter"/>
</dbReference>
<sequence length="470" mass="49425">MANSFDVSGRGWSDRQLLLGGAIVLVVIALVTGVLLAKSQGRLDQRVRVRAEMVNVGDGLPERADVKFRGLLVGAVNRVEPAQDGQPNIVHIDLKPEAALGIPNTVTARVVPSNVFAVSSVQLVDHGYGEHLHDGAVLAEDAELPTVLFQNTTDRLRQILAATERSDTDPPVGIMRLAAQATDGRGDELLRSGARLQRILTELNQLVSADPHGPSTVTALNEMTRALNSTAPGLLDSLEQAVVPLRTVAEQEAQLDSLLSAGLRTSGTVSTAINNHIDRLIGITTHLEPVIGVLAMNQDQFVPIATRIRRLSDAVLTQGWNSERQLFAIKVIVSFTPVWTYLRADCPRFGPLKGPSCQSAPDVPARYALPDKLLPESYRPPPDLAPPPDAVLPAPDLIADPDAPAPSPAGVVAPASYGGNVGPVGSPGERDALSAILGGQVSPAQQLLLGPVARGTQVSVSPDPDAAGGS</sequence>
<evidence type="ECO:0000313" key="6">
    <source>
        <dbReference type="Proteomes" id="UP000193866"/>
    </source>
</evidence>
<dbReference type="PANTHER" id="PTHR33371">
    <property type="entry name" value="INTERMEMBRANE PHOSPHOLIPID TRANSPORT SYSTEM BINDING PROTEIN MLAD-RELATED"/>
    <property type="match status" value="1"/>
</dbReference>
<reference evidence="5 6" key="1">
    <citation type="submission" date="2016-01" db="EMBL/GenBank/DDBJ databases">
        <title>The new phylogeny of the genus Mycobacterium.</title>
        <authorList>
            <person name="Tarcisio F."/>
            <person name="Conor M."/>
            <person name="Antonella G."/>
            <person name="Elisabetta G."/>
            <person name="Giulia F.S."/>
            <person name="Sara T."/>
            <person name="Anna F."/>
            <person name="Clotilde B."/>
            <person name="Roberto B."/>
            <person name="Veronica D.S."/>
            <person name="Fabio R."/>
            <person name="Monica P."/>
            <person name="Olivier J."/>
            <person name="Enrico T."/>
            <person name="Nicola S."/>
        </authorList>
    </citation>
    <scope>NUCLEOTIDE SEQUENCE [LARGE SCALE GENOMIC DNA]</scope>
    <source>
        <strain evidence="5 6">DSM 45394</strain>
    </source>
</reference>
<organism evidence="5 6">
    <name type="scientific">Mycolicibacter longobardus</name>
    <dbReference type="NCBI Taxonomy" id="1108812"/>
    <lineage>
        <taxon>Bacteria</taxon>
        <taxon>Bacillati</taxon>
        <taxon>Actinomycetota</taxon>
        <taxon>Actinomycetes</taxon>
        <taxon>Mycobacteriales</taxon>
        <taxon>Mycobacteriaceae</taxon>
        <taxon>Mycolicibacter</taxon>
    </lineage>
</organism>
<evidence type="ECO:0000256" key="2">
    <source>
        <dbReference type="SAM" id="Phobius"/>
    </source>
</evidence>
<dbReference type="OrthoDB" id="4571090at2"/>
<dbReference type="PANTHER" id="PTHR33371:SF19">
    <property type="entry name" value="MCE-FAMILY PROTEIN MCE4A"/>
    <property type="match status" value="1"/>
</dbReference>
<dbReference type="GO" id="GO:0051701">
    <property type="term" value="P:biological process involved in interaction with host"/>
    <property type="evidence" value="ECO:0007669"/>
    <property type="project" value="TreeGrafter"/>
</dbReference>
<feature type="transmembrane region" description="Helical" evidence="2">
    <location>
        <begin position="17"/>
        <end position="37"/>
    </location>
</feature>
<proteinExistence type="predicted"/>
<evidence type="ECO:0000313" key="5">
    <source>
        <dbReference type="EMBL" id="ORW08100.1"/>
    </source>
</evidence>
<gene>
    <name evidence="5" type="ORF">AWC16_20420</name>
</gene>
<feature type="domain" description="Mammalian cell entry C-terminal" evidence="4">
    <location>
        <begin position="130"/>
        <end position="355"/>
    </location>
</feature>
<dbReference type="InterPro" id="IPR024516">
    <property type="entry name" value="Mce_C"/>
</dbReference>
<name>A0A1X1YAR2_9MYCO</name>
<dbReference type="Pfam" id="PF02470">
    <property type="entry name" value="MlaD"/>
    <property type="match status" value="1"/>
</dbReference>
<evidence type="ECO:0000259" key="4">
    <source>
        <dbReference type="Pfam" id="PF11887"/>
    </source>
</evidence>
<feature type="region of interest" description="Disordered" evidence="1">
    <location>
        <begin position="376"/>
        <end position="437"/>
    </location>
</feature>
<protein>
    <submittedName>
        <fullName evidence="5">Mammalian cell entry protein</fullName>
    </submittedName>
</protein>
<dbReference type="EMBL" id="LQPG01000039">
    <property type="protein sequence ID" value="ORW08100.1"/>
    <property type="molecule type" value="Genomic_DNA"/>
</dbReference>
<accession>A0A1X1YAR2</accession>
<feature type="compositionally biased region" description="Pro residues" evidence="1">
    <location>
        <begin position="378"/>
        <end position="390"/>
    </location>
</feature>
<dbReference type="AlphaFoldDB" id="A0A1X1YAR2"/>
<dbReference type="STRING" id="1108812.AWC16_20420"/>
<dbReference type="RefSeq" id="WP_085266379.1">
    <property type="nucleotide sequence ID" value="NZ_LQPG01000039.1"/>
</dbReference>
<keyword evidence="2" id="KW-0472">Membrane</keyword>
<dbReference type="Pfam" id="PF11887">
    <property type="entry name" value="Mce4_CUP1"/>
    <property type="match status" value="1"/>
</dbReference>
<comment type="caution">
    <text evidence="5">The sequence shown here is derived from an EMBL/GenBank/DDBJ whole genome shotgun (WGS) entry which is preliminary data.</text>
</comment>
<keyword evidence="2" id="KW-1133">Transmembrane helix</keyword>
<dbReference type="InterPro" id="IPR003399">
    <property type="entry name" value="Mce/MlaD"/>
</dbReference>
<evidence type="ECO:0000259" key="3">
    <source>
        <dbReference type="Pfam" id="PF02470"/>
    </source>
</evidence>
<keyword evidence="2" id="KW-0812">Transmembrane</keyword>
<feature type="domain" description="Mce/MlaD" evidence="3">
    <location>
        <begin position="47"/>
        <end position="124"/>
    </location>
</feature>
<feature type="compositionally biased region" description="Low complexity" evidence="1">
    <location>
        <begin position="391"/>
        <end position="415"/>
    </location>
</feature>
<keyword evidence="6" id="KW-1185">Reference proteome</keyword>
<evidence type="ECO:0000256" key="1">
    <source>
        <dbReference type="SAM" id="MobiDB-lite"/>
    </source>
</evidence>
<dbReference type="GO" id="GO:0005576">
    <property type="term" value="C:extracellular region"/>
    <property type="evidence" value="ECO:0007669"/>
    <property type="project" value="TreeGrafter"/>
</dbReference>